<gene>
    <name evidence="9" type="ORF">BJY14_006542</name>
</gene>
<dbReference type="PANTHER" id="PTHR42718:SF46">
    <property type="entry name" value="BLR6921 PROTEIN"/>
    <property type="match status" value="1"/>
</dbReference>
<dbReference type="Gene3D" id="1.20.1250.20">
    <property type="entry name" value="MFS general substrate transporter like domains"/>
    <property type="match status" value="1"/>
</dbReference>
<feature type="transmembrane region" description="Helical" evidence="7">
    <location>
        <begin position="278"/>
        <end position="301"/>
    </location>
</feature>
<feature type="domain" description="Major facilitator superfamily (MFS) profile" evidence="8">
    <location>
        <begin position="21"/>
        <end position="471"/>
    </location>
</feature>
<feature type="transmembrane region" description="Helical" evidence="7">
    <location>
        <begin position="368"/>
        <end position="391"/>
    </location>
</feature>
<feature type="transmembrane region" description="Helical" evidence="7">
    <location>
        <begin position="233"/>
        <end position="257"/>
    </location>
</feature>
<evidence type="ECO:0000313" key="9">
    <source>
        <dbReference type="EMBL" id="NYD50559.1"/>
    </source>
</evidence>
<evidence type="ECO:0000256" key="3">
    <source>
        <dbReference type="ARBA" id="ARBA00022475"/>
    </source>
</evidence>
<feature type="transmembrane region" description="Helical" evidence="7">
    <location>
        <begin position="150"/>
        <end position="169"/>
    </location>
</feature>
<dbReference type="RefSeq" id="WP_179847093.1">
    <property type="nucleotide sequence ID" value="NZ_JACCBA010000001.1"/>
</dbReference>
<feature type="transmembrane region" description="Helical" evidence="7">
    <location>
        <begin position="208"/>
        <end position="227"/>
    </location>
</feature>
<comment type="subcellular location">
    <subcellularLocation>
        <location evidence="1">Cell membrane</location>
        <topology evidence="1">Multi-pass membrane protein</topology>
    </subcellularLocation>
</comment>
<keyword evidence="6 7" id="KW-0472">Membrane</keyword>
<evidence type="ECO:0000256" key="4">
    <source>
        <dbReference type="ARBA" id="ARBA00022692"/>
    </source>
</evidence>
<feature type="transmembrane region" description="Helical" evidence="7">
    <location>
        <begin position="307"/>
        <end position="330"/>
    </location>
</feature>
<organism evidence="9 10">
    <name type="scientific">Actinomadura luteofluorescens</name>
    <dbReference type="NCBI Taxonomy" id="46163"/>
    <lineage>
        <taxon>Bacteria</taxon>
        <taxon>Bacillati</taxon>
        <taxon>Actinomycetota</taxon>
        <taxon>Actinomycetes</taxon>
        <taxon>Streptosporangiales</taxon>
        <taxon>Thermomonosporaceae</taxon>
        <taxon>Actinomadura</taxon>
    </lineage>
</organism>
<keyword evidence="2" id="KW-0813">Transport</keyword>
<keyword evidence="10" id="KW-1185">Reference proteome</keyword>
<feature type="transmembrane region" description="Helical" evidence="7">
    <location>
        <begin position="120"/>
        <end position="138"/>
    </location>
</feature>
<feature type="transmembrane region" description="Helical" evidence="7">
    <location>
        <begin position="58"/>
        <end position="76"/>
    </location>
</feature>
<evidence type="ECO:0000259" key="8">
    <source>
        <dbReference type="PROSITE" id="PS50850"/>
    </source>
</evidence>
<dbReference type="EMBL" id="JACCBA010000001">
    <property type="protein sequence ID" value="NYD50559.1"/>
    <property type="molecule type" value="Genomic_DNA"/>
</dbReference>
<proteinExistence type="predicted"/>
<dbReference type="InterPro" id="IPR036259">
    <property type="entry name" value="MFS_trans_sf"/>
</dbReference>
<accession>A0A7Y9JKM1</accession>
<reference evidence="9 10" key="1">
    <citation type="submission" date="2020-07" db="EMBL/GenBank/DDBJ databases">
        <title>Sequencing the genomes of 1000 actinobacteria strains.</title>
        <authorList>
            <person name="Klenk H.-P."/>
        </authorList>
    </citation>
    <scope>NUCLEOTIDE SEQUENCE [LARGE SCALE GENOMIC DNA]</scope>
    <source>
        <strain evidence="9 10">DSM 40398</strain>
    </source>
</reference>
<dbReference type="Gene3D" id="1.20.1720.10">
    <property type="entry name" value="Multidrug resistance protein D"/>
    <property type="match status" value="1"/>
</dbReference>
<evidence type="ECO:0000313" key="10">
    <source>
        <dbReference type="Proteomes" id="UP000529783"/>
    </source>
</evidence>
<keyword evidence="3" id="KW-1003">Cell membrane</keyword>
<dbReference type="InterPro" id="IPR020846">
    <property type="entry name" value="MFS_dom"/>
</dbReference>
<feature type="transmembrane region" description="Helical" evidence="7">
    <location>
        <begin position="88"/>
        <end position="114"/>
    </location>
</feature>
<dbReference type="SUPFAM" id="SSF103473">
    <property type="entry name" value="MFS general substrate transporter"/>
    <property type="match status" value="1"/>
</dbReference>
<dbReference type="CDD" id="cd17321">
    <property type="entry name" value="MFS_MMR_MDR_like"/>
    <property type="match status" value="1"/>
</dbReference>
<feature type="transmembrane region" description="Helical" evidence="7">
    <location>
        <begin position="443"/>
        <end position="467"/>
    </location>
</feature>
<evidence type="ECO:0000256" key="5">
    <source>
        <dbReference type="ARBA" id="ARBA00022989"/>
    </source>
</evidence>
<evidence type="ECO:0000256" key="1">
    <source>
        <dbReference type="ARBA" id="ARBA00004651"/>
    </source>
</evidence>
<evidence type="ECO:0000256" key="2">
    <source>
        <dbReference type="ARBA" id="ARBA00022448"/>
    </source>
</evidence>
<dbReference type="PROSITE" id="PS50850">
    <property type="entry name" value="MFS"/>
    <property type="match status" value="1"/>
</dbReference>
<name>A0A7Y9JKM1_9ACTN</name>
<dbReference type="Proteomes" id="UP000529783">
    <property type="component" value="Unassembled WGS sequence"/>
</dbReference>
<protein>
    <submittedName>
        <fullName evidence="9">MFS family permease</fullName>
    </submittedName>
</protein>
<dbReference type="Pfam" id="PF07690">
    <property type="entry name" value="MFS_1"/>
    <property type="match status" value="1"/>
</dbReference>
<keyword evidence="4 7" id="KW-0812">Transmembrane</keyword>
<feature type="transmembrane region" description="Helical" evidence="7">
    <location>
        <begin position="175"/>
        <end position="196"/>
    </location>
</feature>
<dbReference type="AlphaFoldDB" id="A0A7Y9JKM1"/>
<comment type="caution">
    <text evidence="9">The sequence shown here is derived from an EMBL/GenBank/DDBJ whole genome shotgun (WGS) entry which is preliminary data.</text>
</comment>
<feature type="transmembrane region" description="Helical" evidence="7">
    <location>
        <begin position="342"/>
        <end position="362"/>
    </location>
</feature>
<keyword evidence="5 7" id="KW-1133">Transmembrane helix</keyword>
<sequence>MTVDSIPHARSSALGHRGWLVLITLCGATFMTGLDYSVVTVALPEIGRDLGFASAGSLQWVATACLLPTAGLLPLFGRVSDIVGRRRLFALGVVLFGGFSLAAALATGPALLIAARAGQGASAAMITPTAIALMTAAFPEGPRRTRALGVNGVVLSLGFVLGTLGGGVITSGLNWRWTMLLLAAISVLVLPGTTTLPRAAGTRAPTRLDVPGAVLASVGLFALVYGISTGADAGWLSLPTLGSLSAALLSLSAFFLAERRHPAPLIPLGLLNRPTVKWSGLVGLVTLGMCGGTTVLLSLYMQDVLGYSALATGTGFLAEGIAALIAGVLAARLIAALGTARAMSLGLAVQGLGTGAMVFLPVKGGLPLVLATSGAMGFGHVLTVVSFIATMTSGLRDDEQGTAGGLSQLPQFLGGIGTAALAAIVTARAGALSSTTDPAHATLGGLHAATLAAGLLCLAATALPLLIRTTPLGPPRGVSKSGTYLASR</sequence>
<dbReference type="GO" id="GO:0005886">
    <property type="term" value="C:plasma membrane"/>
    <property type="evidence" value="ECO:0007669"/>
    <property type="project" value="UniProtKB-SubCell"/>
</dbReference>
<dbReference type="PANTHER" id="PTHR42718">
    <property type="entry name" value="MAJOR FACILITATOR SUPERFAMILY MULTIDRUG TRANSPORTER MFSC"/>
    <property type="match status" value="1"/>
</dbReference>
<dbReference type="GO" id="GO:0022857">
    <property type="term" value="F:transmembrane transporter activity"/>
    <property type="evidence" value="ECO:0007669"/>
    <property type="project" value="InterPro"/>
</dbReference>
<evidence type="ECO:0000256" key="7">
    <source>
        <dbReference type="SAM" id="Phobius"/>
    </source>
</evidence>
<feature type="transmembrane region" description="Helical" evidence="7">
    <location>
        <begin position="19"/>
        <end position="38"/>
    </location>
</feature>
<dbReference type="InterPro" id="IPR011701">
    <property type="entry name" value="MFS"/>
</dbReference>
<evidence type="ECO:0000256" key="6">
    <source>
        <dbReference type="ARBA" id="ARBA00023136"/>
    </source>
</evidence>
<feature type="transmembrane region" description="Helical" evidence="7">
    <location>
        <begin position="412"/>
        <end position="431"/>
    </location>
</feature>